<protein>
    <submittedName>
        <fullName evidence="1">Uncharacterized protein</fullName>
    </submittedName>
</protein>
<dbReference type="Proteomes" id="UP001221898">
    <property type="component" value="Unassembled WGS sequence"/>
</dbReference>
<proteinExistence type="predicted"/>
<dbReference type="EMBL" id="JAINUG010000019">
    <property type="protein sequence ID" value="KAJ8412467.1"/>
    <property type="molecule type" value="Genomic_DNA"/>
</dbReference>
<organism evidence="1 2">
    <name type="scientific">Aldrovandia affinis</name>
    <dbReference type="NCBI Taxonomy" id="143900"/>
    <lineage>
        <taxon>Eukaryota</taxon>
        <taxon>Metazoa</taxon>
        <taxon>Chordata</taxon>
        <taxon>Craniata</taxon>
        <taxon>Vertebrata</taxon>
        <taxon>Euteleostomi</taxon>
        <taxon>Actinopterygii</taxon>
        <taxon>Neopterygii</taxon>
        <taxon>Teleostei</taxon>
        <taxon>Notacanthiformes</taxon>
        <taxon>Halosauridae</taxon>
        <taxon>Aldrovandia</taxon>
    </lineage>
</organism>
<accession>A0AAD7WX55</accession>
<reference evidence="1" key="1">
    <citation type="journal article" date="2023" name="Science">
        <title>Genome structures resolve the early diversification of teleost fishes.</title>
        <authorList>
            <person name="Parey E."/>
            <person name="Louis A."/>
            <person name="Montfort J."/>
            <person name="Bouchez O."/>
            <person name="Roques C."/>
            <person name="Iampietro C."/>
            <person name="Lluch J."/>
            <person name="Castinel A."/>
            <person name="Donnadieu C."/>
            <person name="Desvignes T."/>
            <person name="Floi Bucao C."/>
            <person name="Jouanno E."/>
            <person name="Wen M."/>
            <person name="Mejri S."/>
            <person name="Dirks R."/>
            <person name="Jansen H."/>
            <person name="Henkel C."/>
            <person name="Chen W.J."/>
            <person name="Zahm M."/>
            <person name="Cabau C."/>
            <person name="Klopp C."/>
            <person name="Thompson A.W."/>
            <person name="Robinson-Rechavi M."/>
            <person name="Braasch I."/>
            <person name="Lecointre G."/>
            <person name="Bobe J."/>
            <person name="Postlethwait J.H."/>
            <person name="Berthelot C."/>
            <person name="Roest Crollius H."/>
            <person name="Guiguen Y."/>
        </authorList>
    </citation>
    <scope>NUCLEOTIDE SEQUENCE</scope>
    <source>
        <strain evidence="1">NC1722</strain>
    </source>
</reference>
<sequence>MKDYMHLRQKLTSKRIFILASVCEDAAWSKTEKDSKVLQQYIVVIDGSNPVIKWEMERGLDWTISSVAGESYIVNIDLGDVLQTWTGESFRILAEGRKVKPVWKDTCFTLQYYCDALFDFPYWLGFSKRQFKIHGR</sequence>
<evidence type="ECO:0000313" key="1">
    <source>
        <dbReference type="EMBL" id="KAJ8412467.1"/>
    </source>
</evidence>
<gene>
    <name evidence="1" type="ORF">AAFF_G00128030</name>
</gene>
<comment type="caution">
    <text evidence="1">The sequence shown here is derived from an EMBL/GenBank/DDBJ whole genome shotgun (WGS) entry which is preliminary data.</text>
</comment>
<evidence type="ECO:0000313" key="2">
    <source>
        <dbReference type="Proteomes" id="UP001221898"/>
    </source>
</evidence>
<name>A0AAD7WX55_9TELE</name>
<keyword evidence="2" id="KW-1185">Reference proteome</keyword>
<dbReference type="AlphaFoldDB" id="A0AAD7WX55"/>